<dbReference type="AlphaFoldDB" id="A0A6J7MBS9"/>
<protein>
    <submittedName>
        <fullName evidence="1">Unannotated protein</fullName>
    </submittedName>
</protein>
<evidence type="ECO:0000313" key="1">
    <source>
        <dbReference type="EMBL" id="CAB4978107.1"/>
    </source>
</evidence>
<reference evidence="1" key="1">
    <citation type="submission" date="2020-05" db="EMBL/GenBank/DDBJ databases">
        <authorList>
            <person name="Chiriac C."/>
            <person name="Salcher M."/>
            <person name="Ghai R."/>
            <person name="Kavagutti S V."/>
        </authorList>
    </citation>
    <scope>NUCLEOTIDE SEQUENCE</scope>
</reference>
<name>A0A6J7MBS9_9ZZZZ</name>
<proteinExistence type="predicted"/>
<sequence>MRQSGCQPIEFDILTGKRSKRIDFGDSYAQKDGLPLHRLPLIDEVLHPLNRGPP</sequence>
<organism evidence="1">
    <name type="scientific">freshwater metagenome</name>
    <dbReference type="NCBI Taxonomy" id="449393"/>
    <lineage>
        <taxon>unclassified sequences</taxon>
        <taxon>metagenomes</taxon>
        <taxon>ecological metagenomes</taxon>
    </lineage>
</organism>
<gene>
    <name evidence="1" type="ORF">UFOPK3957_00324</name>
</gene>
<accession>A0A6J7MBS9</accession>
<dbReference type="EMBL" id="CAFBOM010000035">
    <property type="protein sequence ID" value="CAB4978107.1"/>
    <property type="molecule type" value="Genomic_DNA"/>
</dbReference>